<feature type="domain" description="RFX-type winged-helix" evidence="2">
    <location>
        <begin position="26"/>
        <end position="93"/>
    </location>
</feature>
<organism evidence="3">
    <name type="scientific">Medioppia subpectinata</name>
    <dbReference type="NCBI Taxonomy" id="1979941"/>
    <lineage>
        <taxon>Eukaryota</taxon>
        <taxon>Metazoa</taxon>
        <taxon>Ecdysozoa</taxon>
        <taxon>Arthropoda</taxon>
        <taxon>Chelicerata</taxon>
        <taxon>Arachnida</taxon>
        <taxon>Acari</taxon>
        <taxon>Acariformes</taxon>
        <taxon>Sarcoptiformes</taxon>
        <taxon>Oribatida</taxon>
        <taxon>Brachypylina</taxon>
        <taxon>Oppioidea</taxon>
        <taxon>Oppiidae</taxon>
        <taxon>Medioppia</taxon>
    </lineage>
</organism>
<proteinExistence type="predicted"/>
<name>A0A7R9KU13_9ACAR</name>
<dbReference type="SUPFAM" id="SSF46785">
    <property type="entry name" value="Winged helix' DNA-binding domain"/>
    <property type="match status" value="1"/>
</dbReference>
<evidence type="ECO:0000256" key="1">
    <source>
        <dbReference type="ARBA" id="ARBA00023125"/>
    </source>
</evidence>
<evidence type="ECO:0000259" key="2">
    <source>
        <dbReference type="PROSITE" id="PS51526"/>
    </source>
</evidence>
<accession>A0A7R9KU13</accession>
<dbReference type="OrthoDB" id="10056949at2759"/>
<dbReference type="InterPro" id="IPR036390">
    <property type="entry name" value="WH_DNA-bd_sf"/>
</dbReference>
<dbReference type="AlphaFoldDB" id="A0A7R9KU13"/>
<keyword evidence="1" id="KW-0238">DNA-binding</keyword>
<dbReference type="Gene3D" id="1.10.10.10">
    <property type="entry name" value="Winged helix-like DNA-binding domain superfamily/Winged helix DNA-binding domain"/>
    <property type="match status" value="1"/>
</dbReference>
<protein>
    <recommendedName>
        <fullName evidence="2">RFX-type winged-helix domain-containing protein</fullName>
    </recommendedName>
</protein>
<dbReference type="Pfam" id="PF02257">
    <property type="entry name" value="RFX_DNA_binding"/>
    <property type="match status" value="1"/>
</dbReference>
<dbReference type="Proteomes" id="UP000759131">
    <property type="component" value="Unassembled WGS sequence"/>
</dbReference>
<dbReference type="GO" id="GO:0000981">
    <property type="term" value="F:DNA-binding transcription factor activity, RNA polymerase II-specific"/>
    <property type="evidence" value="ECO:0007669"/>
    <property type="project" value="TreeGrafter"/>
</dbReference>
<keyword evidence="4" id="KW-1185">Reference proteome</keyword>
<evidence type="ECO:0000313" key="4">
    <source>
        <dbReference type="Proteomes" id="UP000759131"/>
    </source>
</evidence>
<sequence>MPVSFLLNQILRICVTTGVNEQTAATLQWLQQYFYGRSSVSISRSSMYSMYATFCQQNNYRPLIRIQFPFVTSKRLGARGQSKYHYYGIALKDNSQLTSNSDCDYDKPVTRFSRNARLLNPNDYHAILHSMVSVTESPQSSPLEDEKLVFINIYKIHCQCILDSALSQNYSQMRHYVIHFWHQLPNHVQIDLEVLKSLDLNLYSTLEDIYLRLDASLDQLRHLYAIASLNPLWLRKALENYSNKSVSRLKLDESLKWKYRVKSKFQFIHIAKSLDLTQIHCSVNALRELNYEDLYLINDNIMESFISKSPTLDNIIESIDDMIKKYGKLFSKELVMQLSQTHSYALKLLTQMQSQRFVRCAAKSFKKGKLLNSRKTPF</sequence>
<dbReference type="PANTHER" id="PTHR12619:SF24">
    <property type="entry name" value="DNA-BINDING PROTEIN RFX8"/>
    <property type="match status" value="1"/>
</dbReference>
<evidence type="ECO:0000313" key="3">
    <source>
        <dbReference type="EMBL" id="CAD7629035.1"/>
    </source>
</evidence>
<dbReference type="InterPro" id="IPR003150">
    <property type="entry name" value="DNA-bd_RFX"/>
</dbReference>
<dbReference type="EMBL" id="CAJPIZ010006384">
    <property type="protein sequence ID" value="CAG2109465.1"/>
    <property type="molecule type" value="Genomic_DNA"/>
</dbReference>
<dbReference type="InterPro" id="IPR057321">
    <property type="entry name" value="RFX1-4/6/8-like_BCD"/>
</dbReference>
<feature type="non-terminal residue" evidence="3">
    <location>
        <position position="1"/>
    </location>
</feature>
<reference evidence="3" key="1">
    <citation type="submission" date="2020-11" db="EMBL/GenBank/DDBJ databases">
        <authorList>
            <person name="Tran Van P."/>
        </authorList>
    </citation>
    <scope>NUCLEOTIDE SEQUENCE</scope>
</reference>
<dbReference type="EMBL" id="OC860959">
    <property type="protein sequence ID" value="CAD7629035.1"/>
    <property type="molecule type" value="Genomic_DNA"/>
</dbReference>
<dbReference type="Pfam" id="PF25340">
    <property type="entry name" value="BCD_RFX"/>
    <property type="match status" value="1"/>
</dbReference>
<dbReference type="InterPro" id="IPR039779">
    <property type="entry name" value="RFX-like"/>
</dbReference>
<dbReference type="GO" id="GO:0000978">
    <property type="term" value="F:RNA polymerase II cis-regulatory region sequence-specific DNA binding"/>
    <property type="evidence" value="ECO:0007669"/>
    <property type="project" value="TreeGrafter"/>
</dbReference>
<dbReference type="PANTHER" id="PTHR12619">
    <property type="entry name" value="RFX TRANSCRIPTION FACTOR FAMILY"/>
    <property type="match status" value="1"/>
</dbReference>
<dbReference type="InterPro" id="IPR036388">
    <property type="entry name" value="WH-like_DNA-bd_sf"/>
</dbReference>
<dbReference type="PROSITE" id="PS51526">
    <property type="entry name" value="RFX_DBD"/>
    <property type="match status" value="1"/>
</dbReference>
<gene>
    <name evidence="3" type="ORF">OSB1V03_LOCUS9452</name>
</gene>